<protein>
    <submittedName>
        <fullName evidence="1">Uncharacterized protein</fullName>
    </submittedName>
</protein>
<dbReference type="Proteomes" id="UP001458880">
    <property type="component" value="Unassembled WGS sequence"/>
</dbReference>
<keyword evidence="2" id="KW-1185">Reference proteome</keyword>
<gene>
    <name evidence="1" type="ORF">QE152_g5280</name>
</gene>
<accession>A0AAW1MQR3</accession>
<dbReference type="EMBL" id="JASPKY010000030">
    <property type="protein sequence ID" value="KAK9747525.1"/>
    <property type="molecule type" value="Genomic_DNA"/>
</dbReference>
<reference evidence="1 2" key="1">
    <citation type="journal article" date="2024" name="BMC Genomics">
        <title>De novo assembly and annotation of Popillia japonica's genome with initial clues to its potential as an invasive pest.</title>
        <authorList>
            <person name="Cucini C."/>
            <person name="Boschi S."/>
            <person name="Funari R."/>
            <person name="Cardaioli E."/>
            <person name="Iannotti N."/>
            <person name="Marturano G."/>
            <person name="Paoli F."/>
            <person name="Bruttini M."/>
            <person name="Carapelli A."/>
            <person name="Frati F."/>
            <person name="Nardi F."/>
        </authorList>
    </citation>
    <scope>NUCLEOTIDE SEQUENCE [LARGE SCALE GENOMIC DNA]</scope>
    <source>
        <strain evidence="1">DMR45628</strain>
    </source>
</reference>
<dbReference type="AlphaFoldDB" id="A0AAW1MQR3"/>
<evidence type="ECO:0000313" key="2">
    <source>
        <dbReference type="Proteomes" id="UP001458880"/>
    </source>
</evidence>
<organism evidence="1 2">
    <name type="scientific">Popillia japonica</name>
    <name type="common">Japanese beetle</name>
    <dbReference type="NCBI Taxonomy" id="7064"/>
    <lineage>
        <taxon>Eukaryota</taxon>
        <taxon>Metazoa</taxon>
        <taxon>Ecdysozoa</taxon>
        <taxon>Arthropoda</taxon>
        <taxon>Hexapoda</taxon>
        <taxon>Insecta</taxon>
        <taxon>Pterygota</taxon>
        <taxon>Neoptera</taxon>
        <taxon>Endopterygota</taxon>
        <taxon>Coleoptera</taxon>
        <taxon>Polyphaga</taxon>
        <taxon>Scarabaeiformia</taxon>
        <taxon>Scarabaeidae</taxon>
        <taxon>Rutelinae</taxon>
        <taxon>Popillia</taxon>
    </lineage>
</organism>
<comment type="caution">
    <text evidence="1">The sequence shown here is derived from an EMBL/GenBank/DDBJ whole genome shotgun (WGS) entry which is preliminary data.</text>
</comment>
<evidence type="ECO:0000313" key="1">
    <source>
        <dbReference type="EMBL" id="KAK9747525.1"/>
    </source>
</evidence>
<proteinExistence type="predicted"/>
<sequence>MCLEDDIIGPGIAYWRQNIRARKVINVFIIMERTSQCLALPRMNGLMRFPLSLNHLDPAPVGAVDKKSSPDNVHVKLSPLLLSLNQWCSGDIVTNEDTAYGSTRVDSL</sequence>
<name>A0AAW1MQR3_POPJA</name>